<name>A0A174L3V0_9CLOT</name>
<evidence type="ECO:0000256" key="1">
    <source>
        <dbReference type="SAM" id="MobiDB-lite"/>
    </source>
</evidence>
<sequence length="179" mass="19997">MSEMVIGKKTGVAALRARRPAPKLRPKNKEDNKMVSSNNELVEDDYEIKESIDLDSFKPSESKSINKGIAEAGVMSIINSKTGKRIIVSNEIMEKLNKPERIVMSFSGDKIAIGEQLPNNDNYINIKVLKSKGVIYSAGIVKEITDLYKLDFSNKTSITFFDVEYVKYEDNVVAIITVS</sequence>
<evidence type="ECO:0000313" key="3">
    <source>
        <dbReference type="Proteomes" id="UP000095594"/>
    </source>
</evidence>
<feature type="region of interest" description="Disordered" evidence="1">
    <location>
        <begin position="19"/>
        <end position="38"/>
    </location>
</feature>
<evidence type="ECO:0000313" key="2">
    <source>
        <dbReference type="EMBL" id="CUP18922.1"/>
    </source>
</evidence>
<dbReference type="OrthoDB" id="2595775at2"/>
<organism evidence="2 3">
    <name type="scientific">Clostridium disporicum</name>
    <dbReference type="NCBI Taxonomy" id="84024"/>
    <lineage>
        <taxon>Bacteria</taxon>
        <taxon>Bacillati</taxon>
        <taxon>Bacillota</taxon>
        <taxon>Clostridia</taxon>
        <taxon>Eubacteriales</taxon>
        <taxon>Clostridiaceae</taxon>
        <taxon>Clostridium</taxon>
    </lineage>
</organism>
<dbReference type="AlphaFoldDB" id="A0A174L3V0"/>
<reference evidence="2 3" key="1">
    <citation type="submission" date="2015-09" db="EMBL/GenBank/DDBJ databases">
        <authorList>
            <consortium name="Pathogen Informatics"/>
        </authorList>
    </citation>
    <scope>NUCLEOTIDE SEQUENCE [LARGE SCALE GENOMIC DNA]</scope>
    <source>
        <strain evidence="2 3">2789STDY5834856</strain>
    </source>
</reference>
<proteinExistence type="predicted"/>
<protein>
    <submittedName>
        <fullName evidence="2">Uncharacterized protein</fullName>
    </submittedName>
</protein>
<gene>
    <name evidence="2" type="ORF">ERS852471_03169</name>
</gene>
<dbReference type="RefSeq" id="WP_055268250.1">
    <property type="nucleotide sequence ID" value="NZ_CABIXQ010000030.1"/>
</dbReference>
<accession>A0A174L3V0</accession>
<dbReference type="Proteomes" id="UP000095594">
    <property type="component" value="Unassembled WGS sequence"/>
</dbReference>
<dbReference type="EMBL" id="CYZX01000030">
    <property type="protein sequence ID" value="CUP18922.1"/>
    <property type="molecule type" value="Genomic_DNA"/>
</dbReference>